<feature type="compositionally biased region" description="Basic and acidic residues" evidence="1">
    <location>
        <begin position="7"/>
        <end position="18"/>
    </location>
</feature>
<keyword evidence="3" id="KW-1185">Reference proteome</keyword>
<sequence length="45" mass="5452">MQEDYDKDVREPSRKSQEEALQSLKTIGRKLPADFRFERPQDQER</sequence>
<comment type="caution">
    <text evidence="2">The sequence shown here is derived from an EMBL/GenBank/DDBJ whole genome shotgun (WGS) entry which is preliminary data.</text>
</comment>
<protein>
    <submittedName>
        <fullName evidence="2">Uncharacterized protein</fullName>
    </submittedName>
</protein>
<organism evidence="2 3">
    <name type="scientific">Gluconobacter kondonii</name>
    <dbReference type="NCBI Taxonomy" id="941463"/>
    <lineage>
        <taxon>Bacteria</taxon>
        <taxon>Pseudomonadati</taxon>
        <taxon>Pseudomonadota</taxon>
        <taxon>Alphaproteobacteria</taxon>
        <taxon>Acetobacterales</taxon>
        <taxon>Acetobacteraceae</taxon>
        <taxon>Gluconobacter</taxon>
    </lineage>
</organism>
<evidence type="ECO:0000313" key="2">
    <source>
        <dbReference type="EMBL" id="GLQ67349.1"/>
    </source>
</evidence>
<evidence type="ECO:0000256" key="1">
    <source>
        <dbReference type="SAM" id="MobiDB-lite"/>
    </source>
</evidence>
<gene>
    <name evidence="2" type="ORF">GCM10007870_29340</name>
</gene>
<feature type="region of interest" description="Disordered" evidence="1">
    <location>
        <begin position="1"/>
        <end position="20"/>
    </location>
</feature>
<name>A0ABQ5WXN2_9PROT</name>
<feature type="compositionally biased region" description="Basic and acidic residues" evidence="1">
    <location>
        <begin position="31"/>
        <end position="45"/>
    </location>
</feature>
<dbReference type="EMBL" id="BSNV01000051">
    <property type="protein sequence ID" value="GLQ67349.1"/>
    <property type="molecule type" value="Genomic_DNA"/>
</dbReference>
<accession>A0ABQ5WXN2</accession>
<evidence type="ECO:0000313" key="3">
    <source>
        <dbReference type="Proteomes" id="UP001156629"/>
    </source>
</evidence>
<reference evidence="3" key="1">
    <citation type="journal article" date="2019" name="Int. J. Syst. Evol. Microbiol.">
        <title>The Global Catalogue of Microorganisms (GCM) 10K type strain sequencing project: providing services to taxonomists for standard genome sequencing and annotation.</title>
        <authorList>
            <consortium name="The Broad Institute Genomics Platform"/>
            <consortium name="The Broad Institute Genome Sequencing Center for Infectious Disease"/>
            <person name="Wu L."/>
            <person name="Ma J."/>
        </authorList>
    </citation>
    <scope>NUCLEOTIDE SEQUENCE [LARGE SCALE GENOMIC DNA]</scope>
    <source>
        <strain evidence="3">NBRC 3266</strain>
    </source>
</reference>
<proteinExistence type="predicted"/>
<dbReference type="Proteomes" id="UP001156629">
    <property type="component" value="Unassembled WGS sequence"/>
</dbReference>
<feature type="region of interest" description="Disordered" evidence="1">
    <location>
        <begin position="25"/>
        <end position="45"/>
    </location>
</feature>